<evidence type="ECO:0000256" key="1">
    <source>
        <dbReference type="SAM" id="MobiDB-lite"/>
    </source>
</evidence>
<dbReference type="EMBL" id="CP001097">
    <property type="protein sequence ID" value="ACD89996.1"/>
    <property type="molecule type" value="Genomic_DNA"/>
</dbReference>
<dbReference type="AlphaFoldDB" id="B3EIQ5"/>
<feature type="compositionally biased region" description="Basic and acidic residues" evidence="1">
    <location>
        <begin position="1"/>
        <end position="11"/>
    </location>
</feature>
<sequence>MTMTERNETKPSHRQTNSKPVEKTGFPPVPPKPAMNDLRFIVRESLRLGSRFISELDRMLSSLKK</sequence>
<feature type="region of interest" description="Disordered" evidence="1">
    <location>
        <begin position="1"/>
        <end position="35"/>
    </location>
</feature>
<evidence type="ECO:0000313" key="2">
    <source>
        <dbReference type="EMBL" id="ACD89996.1"/>
    </source>
</evidence>
<reference evidence="2 3" key="1">
    <citation type="submission" date="2008-05" db="EMBL/GenBank/DDBJ databases">
        <title>Complete sequence of Chlorobium limicola DSM 245.</title>
        <authorList>
            <consortium name="US DOE Joint Genome Institute"/>
            <person name="Lucas S."/>
            <person name="Copeland A."/>
            <person name="Lapidus A."/>
            <person name="Glavina del Rio T."/>
            <person name="Dalin E."/>
            <person name="Tice H."/>
            <person name="Bruce D."/>
            <person name="Goodwin L."/>
            <person name="Pitluck S."/>
            <person name="Schmutz J."/>
            <person name="Larimer F."/>
            <person name="Land M."/>
            <person name="Hauser L."/>
            <person name="Kyrpides N."/>
            <person name="Ovchinnikova G."/>
            <person name="Zhao F."/>
            <person name="Li T."/>
            <person name="Liu Z."/>
            <person name="Overmann J."/>
            <person name="Bryant D.A."/>
            <person name="Richardson P."/>
        </authorList>
    </citation>
    <scope>NUCLEOTIDE SEQUENCE [LARGE SCALE GENOMIC DNA]</scope>
    <source>
        <strain evidence="3">DSM 245 / NBRC 103803 / 6330</strain>
    </source>
</reference>
<organism evidence="2 3">
    <name type="scientific">Chlorobium limicola (strain DSM 245 / NBRC 103803 / 6330)</name>
    <dbReference type="NCBI Taxonomy" id="290315"/>
    <lineage>
        <taxon>Bacteria</taxon>
        <taxon>Pseudomonadati</taxon>
        <taxon>Chlorobiota</taxon>
        <taxon>Chlorobiia</taxon>
        <taxon>Chlorobiales</taxon>
        <taxon>Chlorobiaceae</taxon>
        <taxon>Chlorobium/Pelodictyon group</taxon>
        <taxon>Chlorobium</taxon>
    </lineage>
</organism>
<protein>
    <submittedName>
        <fullName evidence="2">Uncharacterized protein</fullName>
    </submittedName>
</protein>
<name>B3EIQ5_CHLL2</name>
<gene>
    <name evidence="2" type="ordered locus">Clim_0917</name>
</gene>
<proteinExistence type="predicted"/>
<accession>B3EIQ5</accession>
<evidence type="ECO:0000313" key="3">
    <source>
        <dbReference type="Proteomes" id="UP000008841"/>
    </source>
</evidence>
<dbReference type="HOGENOM" id="CLU_2841799_0_0_10"/>
<dbReference type="Proteomes" id="UP000008841">
    <property type="component" value="Chromosome"/>
</dbReference>
<dbReference type="STRING" id="290315.Clim_0917"/>
<dbReference type="KEGG" id="cli:Clim_0917"/>